<evidence type="ECO:0000256" key="6">
    <source>
        <dbReference type="ARBA" id="ARBA00022741"/>
    </source>
</evidence>
<keyword evidence="5" id="KW-0545">Nucleotide biosynthesis</keyword>
<keyword evidence="7 11" id="KW-0418">Kinase</keyword>
<dbReference type="HAMAP" id="MF_00165">
    <property type="entry name" value="Thymidylate_kinase"/>
    <property type="match status" value="1"/>
</dbReference>
<dbReference type="InterPro" id="IPR018094">
    <property type="entry name" value="Thymidylate_kinase"/>
</dbReference>
<dbReference type="SUPFAM" id="SSF52540">
    <property type="entry name" value="P-loop containing nucleoside triphosphate hydrolases"/>
    <property type="match status" value="1"/>
</dbReference>
<keyword evidence="8" id="KW-0067">ATP-binding</keyword>
<dbReference type="PANTHER" id="PTHR10344:SF4">
    <property type="entry name" value="UMP-CMP KINASE 2, MITOCHONDRIAL"/>
    <property type="match status" value="1"/>
</dbReference>
<dbReference type="GO" id="GO:0005524">
    <property type="term" value="F:ATP binding"/>
    <property type="evidence" value="ECO:0007669"/>
    <property type="project" value="UniProtKB-KW"/>
</dbReference>
<keyword evidence="4 11" id="KW-0808">Transferase</keyword>
<evidence type="ECO:0000256" key="2">
    <source>
        <dbReference type="ARBA" id="ARBA00009776"/>
    </source>
</evidence>
<proteinExistence type="inferred from homology"/>
<evidence type="ECO:0000259" key="10">
    <source>
        <dbReference type="Pfam" id="PF02223"/>
    </source>
</evidence>
<dbReference type="PROSITE" id="PS01331">
    <property type="entry name" value="THYMIDYLATE_KINASE"/>
    <property type="match status" value="1"/>
</dbReference>
<protein>
    <recommendedName>
        <fullName evidence="3">dTMP kinase</fullName>
        <ecNumber evidence="3">2.7.4.9</ecNumber>
    </recommendedName>
</protein>
<dbReference type="EMBL" id="MK327938">
    <property type="protein sequence ID" value="QBO63801.1"/>
    <property type="molecule type" value="Genomic_DNA"/>
</dbReference>
<dbReference type="GO" id="GO:0006227">
    <property type="term" value="P:dUDP biosynthetic process"/>
    <property type="evidence" value="ECO:0007669"/>
    <property type="project" value="TreeGrafter"/>
</dbReference>
<evidence type="ECO:0000256" key="5">
    <source>
        <dbReference type="ARBA" id="ARBA00022727"/>
    </source>
</evidence>
<gene>
    <name evidence="11" type="ORF">Goslar_00008</name>
</gene>
<dbReference type="EC" id="2.7.4.9" evidence="3"/>
<feature type="domain" description="Thymidylate kinase-like" evidence="10">
    <location>
        <begin position="9"/>
        <end position="188"/>
    </location>
</feature>
<reference evidence="11 12" key="1">
    <citation type="submission" date="2018-12" db="EMBL/GenBank/DDBJ databases">
        <title>Still something new to discover - new insights into E. coli phage diversity and taxonomy.</title>
        <authorList>
            <person name="Korf I.H.E."/>
            <person name="Adriaennsens E."/>
            <person name="Dreiseikelmann B."/>
            <person name="Kropinski A."/>
            <person name="Nimtz M."/>
            <person name="Meier-Kolthoff J.P."/>
            <person name="Rohde M."/>
            <person name="van Raaij M."/>
            <person name="Wittmann J."/>
        </authorList>
    </citation>
    <scope>NUCLEOTIDE SEQUENCE [LARGE SCALE GENOMIC DNA]</scope>
</reference>
<keyword evidence="12" id="KW-1185">Reference proteome</keyword>
<name>A0A482GDF9_BPGOS</name>
<evidence type="ECO:0000256" key="1">
    <source>
        <dbReference type="ARBA" id="ARBA00004992"/>
    </source>
</evidence>
<evidence type="ECO:0000256" key="4">
    <source>
        <dbReference type="ARBA" id="ARBA00022679"/>
    </source>
</evidence>
<evidence type="ECO:0000313" key="12">
    <source>
        <dbReference type="Proteomes" id="UP000294673"/>
    </source>
</evidence>
<dbReference type="InterPro" id="IPR027417">
    <property type="entry name" value="P-loop_NTPase"/>
</dbReference>
<dbReference type="Pfam" id="PF02223">
    <property type="entry name" value="Thymidylate_kin"/>
    <property type="match status" value="1"/>
</dbReference>
<comment type="pathway">
    <text evidence="1">Pyrimidine metabolism; dTTP biosynthesis.</text>
</comment>
<dbReference type="Proteomes" id="UP000294673">
    <property type="component" value="Segment"/>
</dbReference>
<sequence>MSRNKYIVIEGLDYSGKSSVISSLHSRLNNVCVVREPGGTLYGEAIRKLILEDQTPTNRFDPETELLAMMSQRNHLFNKVIHPALNEGKTVLSDRSIASTYVYQVNDANVKLFDALLPNLPSIIMPSYYVYLDIDYPTYLRRFRVRHAKHQMFDNIDEATFNKRRYRYMDFMDYLGDAKTLCIDTSNTHSPVDVANRVYDNLLNAGFVE</sequence>
<dbReference type="NCBIfam" id="TIGR00041">
    <property type="entry name" value="DTMP_kinase"/>
    <property type="match status" value="1"/>
</dbReference>
<dbReference type="CDD" id="cd01672">
    <property type="entry name" value="TMPK"/>
    <property type="match status" value="1"/>
</dbReference>
<evidence type="ECO:0000256" key="9">
    <source>
        <dbReference type="ARBA" id="ARBA00048743"/>
    </source>
</evidence>
<evidence type="ECO:0000313" key="11">
    <source>
        <dbReference type="EMBL" id="QBO63801.1"/>
    </source>
</evidence>
<keyword evidence="6" id="KW-0547">Nucleotide-binding</keyword>
<organismHost>
    <name type="scientific">Escherichia coli</name>
    <dbReference type="NCBI Taxonomy" id="562"/>
</organismHost>
<dbReference type="PANTHER" id="PTHR10344">
    <property type="entry name" value="THYMIDYLATE KINASE"/>
    <property type="match status" value="1"/>
</dbReference>
<comment type="catalytic activity">
    <reaction evidence="9">
        <text>dTMP + ATP = dTDP + ADP</text>
        <dbReference type="Rhea" id="RHEA:13517"/>
        <dbReference type="ChEBI" id="CHEBI:30616"/>
        <dbReference type="ChEBI" id="CHEBI:58369"/>
        <dbReference type="ChEBI" id="CHEBI:63528"/>
        <dbReference type="ChEBI" id="CHEBI:456216"/>
        <dbReference type="EC" id="2.7.4.9"/>
    </reaction>
</comment>
<evidence type="ECO:0000256" key="3">
    <source>
        <dbReference type="ARBA" id="ARBA00012980"/>
    </source>
</evidence>
<organism evidence="11 12">
    <name type="scientific">Escherichia phage vB_EcoM_Goslar</name>
    <dbReference type="NCBI Taxonomy" id="2502409"/>
    <lineage>
        <taxon>Viruses</taxon>
        <taxon>Duplodnaviria</taxon>
        <taxon>Heunggongvirae</taxon>
        <taxon>Uroviricota</taxon>
        <taxon>Caudoviricetes</taxon>
        <taxon>Chimalliviridae</taxon>
        <taxon>Goslarvirus</taxon>
        <taxon>Goslarvirus goslar</taxon>
    </lineage>
</organism>
<comment type="similarity">
    <text evidence="2">Belongs to the thymidylate kinase family.</text>
</comment>
<evidence type="ECO:0000256" key="8">
    <source>
        <dbReference type="ARBA" id="ARBA00022840"/>
    </source>
</evidence>
<accession>A0A482GDF9</accession>
<dbReference type="GO" id="GO:0004798">
    <property type="term" value="F:dTMP kinase activity"/>
    <property type="evidence" value="ECO:0007669"/>
    <property type="project" value="UniProtKB-EC"/>
</dbReference>
<dbReference type="UniPathway" id="UPA00575"/>
<dbReference type="GO" id="GO:0006235">
    <property type="term" value="P:dTTP biosynthetic process"/>
    <property type="evidence" value="ECO:0007669"/>
    <property type="project" value="UniProtKB-UniPathway"/>
</dbReference>
<dbReference type="GO" id="GO:0006233">
    <property type="term" value="P:dTDP biosynthetic process"/>
    <property type="evidence" value="ECO:0007669"/>
    <property type="project" value="InterPro"/>
</dbReference>
<dbReference type="InterPro" id="IPR018095">
    <property type="entry name" value="Thymidylate_kin_CS"/>
</dbReference>
<evidence type="ECO:0000256" key="7">
    <source>
        <dbReference type="ARBA" id="ARBA00022777"/>
    </source>
</evidence>
<dbReference type="Gene3D" id="3.40.50.300">
    <property type="entry name" value="P-loop containing nucleotide triphosphate hydrolases"/>
    <property type="match status" value="1"/>
</dbReference>
<dbReference type="InterPro" id="IPR039430">
    <property type="entry name" value="Thymidylate_kin-like_dom"/>
</dbReference>